<keyword evidence="4" id="KW-1185">Reference proteome</keyword>
<dbReference type="EMBL" id="KN819350">
    <property type="protein sequence ID" value="KIJ13644.1"/>
    <property type="molecule type" value="Genomic_DNA"/>
</dbReference>
<name>A0A0C9SW40_PAXIN</name>
<dbReference type="PANTHER" id="PTHR13191">
    <property type="entry name" value="RIBOSOMAL RNA PROCESSING PROTEIN 7-RELATED"/>
    <property type="match status" value="1"/>
</dbReference>
<organism evidence="3 4">
    <name type="scientific">Paxillus involutus ATCC 200175</name>
    <dbReference type="NCBI Taxonomy" id="664439"/>
    <lineage>
        <taxon>Eukaryota</taxon>
        <taxon>Fungi</taxon>
        <taxon>Dikarya</taxon>
        <taxon>Basidiomycota</taxon>
        <taxon>Agaricomycotina</taxon>
        <taxon>Agaricomycetes</taxon>
        <taxon>Agaricomycetidae</taxon>
        <taxon>Boletales</taxon>
        <taxon>Paxilineae</taxon>
        <taxon>Paxillaceae</taxon>
        <taxon>Paxillus</taxon>
    </lineage>
</organism>
<evidence type="ECO:0000313" key="4">
    <source>
        <dbReference type="Proteomes" id="UP000053647"/>
    </source>
</evidence>
<sequence>MSRSCRVGRALLALLEWRCVTKLLLSTFTTILVAYPKSTHIIYARPHIRHGHEISLVFKSSGSVERIVYDREGLDDEDEEGAGSPIDAKRTILPSYLCRQYFPLRTLHKTGSSAHVIFLDALSLEKALVAPPNRRSWPSLGYNALYGSRRPLLDVVKAHIDTSMDLFEFELAQAKKKTGFTLVTRSGEVGVASKMLQVTGRTGTVKKKEPEGEEAFYAFQKVKKQRKEADKPRIEKLKESRRFKPY</sequence>
<dbReference type="Proteomes" id="UP000053647">
    <property type="component" value="Unassembled WGS sequence"/>
</dbReference>
<dbReference type="AlphaFoldDB" id="A0A0C9SW40"/>
<dbReference type="HOGENOM" id="CLU_036234_0_0_1"/>
<dbReference type="InterPro" id="IPR024326">
    <property type="entry name" value="RRP7_C"/>
</dbReference>
<dbReference type="InterPro" id="IPR040446">
    <property type="entry name" value="RRP7"/>
</dbReference>
<evidence type="ECO:0000256" key="1">
    <source>
        <dbReference type="ARBA" id="ARBA00006110"/>
    </source>
</evidence>
<protein>
    <recommendedName>
        <fullName evidence="2">Ribosomal RNA-processing protein 7 C-terminal domain-containing protein</fullName>
    </recommendedName>
</protein>
<dbReference type="GO" id="GO:0032545">
    <property type="term" value="C:CURI complex"/>
    <property type="evidence" value="ECO:0007669"/>
    <property type="project" value="TreeGrafter"/>
</dbReference>
<dbReference type="GO" id="GO:0034456">
    <property type="term" value="C:UTP-C complex"/>
    <property type="evidence" value="ECO:0007669"/>
    <property type="project" value="TreeGrafter"/>
</dbReference>
<evidence type="ECO:0000313" key="3">
    <source>
        <dbReference type="EMBL" id="KIJ13644.1"/>
    </source>
</evidence>
<feature type="domain" description="Ribosomal RNA-processing protein 7 C-terminal" evidence="2">
    <location>
        <begin position="149"/>
        <end position="246"/>
    </location>
</feature>
<reference evidence="3 4" key="1">
    <citation type="submission" date="2014-06" db="EMBL/GenBank/DDBJ databases">
        <authorList>
            <consortium name="DOE Joint Genome Institute"/>
            <person name="Kuo A."/>
            <person name="Kohler A."/>
            <person name="Nagy L.G."/>
            <person name="Floudas D."/>
            <person name="Copeland A."/>
            <person name="Barry K.W."/>
            <person name="Cichocki N."/>
            <person name="Veneault-Fourrey C."/>
            <person name="LaButti K."/>
            <person name="Lindquist E.A."/>
            <person name="Lipzen A."/>
            <person name="Lundell T."/>
            <person name="Morin E."/>
            <person name="Murat C."/>
            <person name="Sun H."/>
            <person name="Tunlid A."/>
            <person name="Henrissat B."/>
            <person name="Grigoriev I.V."/>
            <person name="Hibbett D.S."/>
            <person name="Martin F."/>
            <person name="Nordberg H.P."/>
            <person name="Cantor M.N."/>
            <person name="Hua S.X."/>
        </authorList>
    </citation>
    <scope>NUCLEOTIDE SEQUENCE [LARGE SCALE GENOMIC DNA]</scope>
    <source>
        <strain evidence="3 4">ATCC 200175</strain>
    </source>
</reference>
<dbReference type="OrthoDB" id="5390at2759"/>
<dbReference type="PANTHER" id="PTHR13191:SF0">
    <property type="entry name" value="RIBOSOMAL RNA-PROCESSING PROTEIN 7 HOMOLOG A-RELATED"/>
    <property type="match status" value="1"/>
</dbReference>
<reference evidence="4" key="2">
    <citation type="submission" date="2015-01" db="EMBL/GenBank/DDBJ databases">
        <title>Evolutionary Origins and Diversification of the Mycorrhizal Mutualists.</title>
        <authorList>
            <consortium name="DOE Joint Genome Institute"/>
            <consortium name="Mycorrhizal Genomics Consortium"/>
            <person name="Kohler A."/>
            <person name="Kuo A."/>
            <person name="Nagy L.G."/>
            <person name="Floudas D."/>
            <person name="Copeland A."/>
            <person name="Barry K.W."/>
            <person name="Cichocki N."/>
            <person name="Veneault-Fourrey C."/>
            <person name="LaButti K."/>
            <person name="Lindquist E.A."/>
            <person name="Lipzen A."/>
            <person name="Lundell T."/>
            <person name="Morin E."/>
            <person name="Murat C."/>
            <person name="Riley R."/>
            <person name="Ohm R."/>
            <person name="Sun H."/>
            <person name="Tunlid A."/>
            <person name="Henrissat B."/>
            <person name="Grigoriev I.V."/>
            <person name="Hibbett D.S."/>
            <person name="Martin F."/>
        </authorList>
    </citation>
    <scope>NUCLEOTIDE SEQUENCE [LARGE SCALE GENOMIC DNA]</scope>
    <source>
        <strain evidence="4">ATCC 200175</strain>
    </source>
</reference>
<dbReference type="GO" id="GO:0000028">
    <property type="term" value="P:ribosomal small subunit assembly"/>
    <property type="evidence" value="ECO:0007669"/>
    <property type="project" value="TreeGrafter"/>
</dbReference>
<evidence type="ECO:0000259" key="2">
    <source>
        <dbReference type="Pfam" id="PF12923"/>
    </source>
</evidence>
<accession>A0A0C9SW40</accession>
<gene>
    <name evidence="3" type="ORF">PAXINDRAFT_163608</name>
</gene>
<comment type="similarity">
    <text evidence="1">Belongs to the RRP7 family.</text>
</comment>
<dbReference type="Pfam" id="PF12923">
    <property type="entry name" value="RRP7"/>
    <property type="match status" value="1"/>
</dbReference>
<dbReference type="GO" id="GO:0006364">
    <property type="term" value="P:rRNA processing"/>
    <property type="evidence" value="ECO:0007669"/>
    <property type="project" value="TreeGrafter"/>
</dbReference>
<proteinExistence type="inferred from homology"/>